<gene>
    <name evidence="2" type="ORF">BURPS1710A_4114</name>
</gene>
<dbReference type="AlphaFoldDB" id="A0A0E1W119"/>
<reference evidence="2" key="1">
    <citation type="submission" date="2009-05" db="EMBL/GenBank/DDBJ databases">
        <authorList>
            <person name="Harkins D.M."/>
            <person name="DeShazer D."/>
            <person name="Woods D.E."/>
            <person name="Brinkac L.M."/>
            <person name="Brown K.A."/>
            <person name="Hung G.C."/>
            <person name="Tuanyok A."/>
            <person name="Zhang B."/>
            <person name="Nierman W.C."/>
        </authorList>
    </citation>
    <scope>NUCLEOTIDE SEQUENCE [LARGE SCALE GENOMIC DNA]</scope>
    <source>
        <strain evidence="2">1710a</strain>
    </source>
</reference>
<evidence type="ECO:0000256" key="1">
    <source>
        <dbReference type="SAM" id="MobiDB-lite"/>
    </source>
</evidence>
<feature type="region of interest" description="Disordered" evidence="1">
    <location>
        <begin position="1"/>
        <end position="28"/>
    </location>
</feature>
<dbReference type="HOGENOM" id="CLU_3197104_0_0_4"/>
<evidence type="ECO:0000313" key="2">
    <source>
        <dbReference type="EMBL" id="EET06134.1"/>
    </source>
</evidence>
<name>A0A0E1W119_BURPE</name>
<protein>
    <submittedName>
        <fullName evidence="2">Uncharacterized protein</fullName>
    </submittedName>
</protein>
<dbReference type="Proteomes" id="UP000001812">
    <property type="component" value="Chromosome I"/>
</dbReference>
<dbReference type="EMBL" id="CM000832">
    <property type="protein sequence ID" value="EET06134.1"/>
    <property type="molecule type" value="Genomic_DNA"/>
</dbReference>
<accession>A0A0E1W119</accession>
<proteinExistence type="predicted"/>
<sequence>MEPGAPPAPRERAAECAPQARTNKKPRRSGAFYCAAKSRAALTAA</sequence>
<organism evidence="2">
    <name type="scientific">Burkholderia pseudomallei 1710a</name>
    <dbReference type="NCBI Taxonomy" id="320371"/>
    <lineage>
        <taxon>Bacteria</taxon>
        <taxon>Pseudomonadati</taxon>
        <taxon>Pseudomonadota</taxon>
        <taxon>Betaproteobacteria</taxon>
        <taxon>Burkholderiales</taxon>
        <taxon>Burkholderiaceae</taxon>
        <taxon>Burkholderia</taxon>
        <taxon>pseudomallei group</taxon>
    </lineage>
</organism>